<organism evidence="1 2">
    <name type="scientific">Trueperella bernardiae</name>
    <dbReference type="NCBI Taxonomy" id="59561"/>
    <lineage>
        <taxon>Bacteria</taxon>
        <taxon>Bacillati</taxon>
        <taxon>Actinomycetota</taxon>
        <taxon>Actinomycetes</taxon>
        <taxon>Actinomycetales</taxon>
        <taxon>Actinomycetaceae</taxon>
        <taxon>Trueperella</taxon>
    </lineage>
</organism>
<proteinExistence type="predicted"/>
<dbReference type="EMBL" id="JASPDQ010000006">
    <property type="protein sequence ID" value="MDK8601652.1"/>
    <property type="molecule type" value="Genomic_DNA"/>
</dbReference>
<evidence type="ECO:0000313" key="2">
    <source>
        <dbReference type="Proteomes" id="UP001225576"/>
    </source>
</evidence>
<evidence type="ECO:0000313" key="1">
    <source>
        <dbReference type="EMBL" id="MDK8601652.1"/>
    </source>
</evidence>
<sequence>MVSVEHIIFSCAHIRELAQMVDGDPTGWDGVESASGALLLVPGRAMIPRTLAVAGEGVAVE</sequence>
<dbReference type="RefSeq" id="WP_062613534.1">
    <property type="nucleotide sequence ID" value="NZ_CALTZF010000003.1"/>
</dbReference>
<evidence type="ECO:0008006" key="3">
    <source>
        <dbReference type="Google" id="ProtNLM"/>
    </source>
</evidence>
<comment type="caution">
    <text evidence="1">The sequence shown here is derived from an EMBL/GenBank/DDBJ whole genome shotgun (WGS) entry which is preliminary data.</text>
</comment>
<accession>A0AAW6ZD70</accession>
<name>A0AAW6ZD70_9ACTO</name>
<protein>
    <recommendedName>
        <fullName evidence="3">Glyoxalase-like domain-containing protein</fullName>
    </recommendedName>
</protein>
<dbReference type="Proteomes" id="UP001225576">
    <property type="component" value="Unassembled WGS sequence"/>
</dbReference>
<dbReference type="AlphaFoldDB" id="A0AAW6ZD70"/>
<reference evidence="1" key="1">
    <citation type="submission" date="2023-05" db="EMBL/GenBank/DDBJ databases">
        <title>Genomic Catalog of Human Bladder Bacteria.</title>
        <authorList>
            <person name="Du J."/>
        </authorList>
    </citation>
    <scope>NUCLEOTIDE SEQUENCE</scope>
    <source>
        <strain evidence="1">UMB1304A</strain>
    </source>
</reference>
<gene>
    <name evidence="1" type="ORF">QP858_04145</name>
</gene>